<keyword evidence="10 13" id="KW-0472">Membrane</keyword>
<evidence type="ECO:0000256" key="6">
    <source>
        <dbReference type="ARBA" id="ARBA00022781"/>
    </source>
</evidence>
<comment type="similarity">
    <text evidence="2 12">Belongs to the ATPase protein 8 family.</text>
</comment>
<evidence type="ECO:0000256" key="10">
    <source>
        <dbReference type="ARBA" id="ARBA00023136"/>
    </source>
</evidence>
<gene>
    <name evidence="15" type="primary">ATP8</name>
</gene>
<evidence type="ECO:0000256" key="8">
    <source>
        <dbReference type="ARBA" id="ARBA00023065"/>
    </source>
</evidence>
<organism evidence="15">
    <name type="scientific">Pterygotrigla ryukyuensis</name>
    <name type="common">Ryukyu gurnard</name>
    <dbReference type="NCBI Taxonomy" id="1585512"/>
    <lineage>
        <taxon>Eukaryota</taxon>
        <taxon>Metazoa</taxon>
        <taxon>Chordata</taxon>
        <taxon>Craniata</taxon>
        <taxon>Vertebrata</taxon>
        <taxon>Euteleostomi</taxon>
        <taxon>Actinopterygii</taxon>
        <taxon>Neopterygii</taxon>
        <taxon>Teleostei</taxon>
        <taxon>Neoteleostei</taxon>
        <taxon>Acanthomorphata</taxon>
        <taxon>Eupercaria</taxon>
        <taxon>Perciformes</taxon>
        <taxon>Triglioidei</taxon>
        <taxon>Triglidae</taxon>
        <taxon>Pterygotrigla</taxon>
    </lineage>
</organism>
<proteinExistence type="inferred from homology"/>
<keyword evidence="9 12" id="KW-0496">Mitochondrion</keyword>
<evidence type="ECO:0000313" key="14">
    <source>
        <dbReference type="EMBL" id="BBB04446.1"/>
    </source>
</evidence>
<comment type="subcellular location">
    <subcellularLocation>
        <location evidence="1 12">Mitochondrion membrane</location>
        <topology evidence="1 12">Single-pass membrane protein</topology>
    </subcellularLocation>
</comment>
<sequence length="55" mass="6358">MPQLMPAPWFATFAFSWAIILTLIPLKTSAHLFTPDPALKSTPIPTKQPWAWRWH</sequence>
<keyword evidence="4 12" id="KW-0138">CF(0)</keyword>
<keyword evidence="7 13" id="KW-1133">Transmembrane helix</keyword>
<dbReference type="GO" id="GO:0015078">
    <property type="term" value="F:proton transmembrane transporter activity"/>
    <property type="evidence" value="ECO:0007669"/>
    <property type="project" value="InterPro"/>
</dbReference>
<dbReference type="EMBL" id="LC495487">
    <property type="protein sequence ID" value="BBM90034.1"/>
    <property type="molecule type" value="Genomic_DNA"/>
</dbReference>
<dbReference type="GO" id="GO:0031966">
    <property type="term" value="C:mitochondrial membrane"/>
    <property type="evidence" value="ECO:0007669"/>
    <property type="project" value="UniProtKB-SubCell"/>
</dbReference>
<evidence type="ECO:0000256" key="4">
    <source>
        <dbReference type="ARBA" id="ARBA00022547"/>
    </source>
</evidence>
<keyword evidence="8 12" id="KW-0406">Ion transport</keyword>
<dbReference type="GO" id="GO:0015986">
    <property type="term" value="P:proton motive force-driven ATP synthesis"/>
    <property type="evidence" value="ECO:0007669"/>
    <property type="project" value="InterPro"/>
</dbReference>
<reference evidence="15" key="2">
    <citation type="submission" date="2019-08" db="EMBL/GenBank/DDBJ databases">
        <title>Taxonomic uncertainty in ocean warming target species Leptoclinus maculatus (Stichaeidae: Zoarcales) and an updated mitogenomic phylogeny of the Perciformes based on 182 complete mitochondrial genomes.</title>
        <authorList>
            <person name="Poulsen J.Y."/>
            <person name="Satoh T.P."/>
            <person name="Sado T."/>
            <person name="Hlidberg J."/>
            <person name="Ho H."/>
            <person name="Miya M."/>
        </authorList>
    </citation>
    <scope>NUCLEOTIDE SEQUENCE</scope>
</reference>
<name>A0A679DZW0_9TELE</name>
<evidence type="ECO:0000256" key="1">
    <source>
        <dbReference type="ARBA" id="ARBA00004304"/>
    </source>
</evidence>
<dbReference type="GO" id="GO:0045259">
    <property type="term" value="C:proton-transporting ATP synthase complex"/>
    <property type="evidence" value="ECO:0007669"/>
    <property type="project" value="UniProtKB-KW"/>
</dbReference>
<reference evidence="14" key="1">
    <citation type="submission" date="2017-11" db="EMBL/GenBank/DDBJ databases">
        <title>Discovery of a colossal slicked (Alepocephalidae, Otocephala): An active top-predator in the deep Suruga Bay.</title>
        <authorList>
            <person name="Kawato M."/>
            <person name="Poulsen JY."/>
            <person name="Tsuchida S."/>
            <person name="Sado T."/>
            <person name="Miya M."/>
            <person name="Fujikura K."/>
            <person name="Fujiwara Y."/>
        </authorList>
    </citation>
    <scope>NUCLEOTIDE SEQUENCE</scope>
</reference>
<keyword evidence="11" id="KW-0066">ATP synthesis</keyword>
<dbReference type="InterPro" id="IPR001421">
    <property type="entry name" value="ATP8_metazoa"/>
</dbReference>
<keyword evidence="6 12" id="KW-0375">Hydrogen ion transport</keyword>
<evidence type="ECO:0000256" key="11">
    <source>
        <dbReference type="ARBA" id="ARBA00023310"/>
    </source>
</evidence>
<accession>A0A679DZW0</accession>
<feature type="transmembrane region" description="Helical" evidence="13">
    <location>
        <begin position="6"/>
        <end position="26"/>
    </location>
</feature>
<evidence type="ECO:0000256" key="9">
    <source>
        <dbReference type="ARBA" id="ARBA00023128"/>
    </source>
</evidence>
<evidence type="ECO:0000256" key="7">
    <source>
        <dbReference type="ARBA" id="ARBA00022989"/>
    </source>
</evidence>
<evidence type="ECO:0000256" key="3">
    <source>
        <dbReference type="ARBA" id="ARBA00022448"/>
    </source>
</evidence>
<dbReference type="EMBL" id="AP018421">
    <property type="protein sequence ID" value="BBB04446.1"/>
    <property type="molecule type" value="Genomic_DNA"/>
</dbReference>
<keyword evidence="5 12" id="KW-0812">Transmembrane</keyword>
<evidence type="ECO:0000256" key="2">
    <source>
        <dbReference type="ARBA" id="ARBA00008892"/>
    </source>
</evidence>
<dbReference type="AlphaFoldDB" id="A0A679DZW0"/>
<evidence type="ECO:0000313" key="15">
    <source>
        <dbReference type="EMBL" id="BBM90034.1"/>
    </source>
</evidence>
<evidence type="ECO:0000256" key="12">
    <source>
        <dbReference type="RuleBase" id="RU003661"/>
    </source>
</evidence>
<keyword evidence="3 12" id="KW-0813">Transport</keyword>
<geneLocation type="mitochondrion" evidence="15"/>
<protein>
    <recommendedName>
        <fullName evidence="12">ATP synthase complex subunit 8</fullName>
    </recommendedName>
</protein>
<evidence type="ECO:0000256" key="13">
    <source>
        <dbReference type="SAM" id="Phobius"/>
    </source>
</evidence>
<evidence type="ECO:0000256" key="5">
    <source>
        <dbReference type="ARBA" id="ARBA00022692"/>
    </source>
</evidence>
<dbReference type="Pfam" id="PF00895">
    <property type="entry name" value="ATP-synt_8"/>
    <property type="match status" value="1"/>
</dbReference>